<dbReference type="Pfam" id="PF01451">
    <property type="entry name" value="LMWPc"/>
    <property type="match status" value="1"/>
</dbReference>
<evidence type="ECO:0000256" key="5">
    <source>
        <dbReference type="PIRSR" id="PIRSR617867-1"/>
    </source>
</evidence>
<proteinExistence type="inferred from homology"/>
<evidence type="ECO:0000259" key="6">
    <source>
        <dbReference type="SMART" id="SM00226"/>
    </source>
</evidence>
<comment type="caution">
    <text evidence="7">The sequence shown here is derived from an EMBL/GenBank/DDBJ whole genome shotgun (WGS) entry which is preliminary data.</text>
</comment>
<feature type="active site" description="Nucleophile" evidence="5">
    <location>
        <position position="16"/>
    </location>
</feature>
<dbReference type="PANTHER" id="PTHR11717">
    <property type="entry name" value="LOW MOLECULAR WEIGHT PROTEIN TYROSINE PHOSPHATASE"/>
    <property type="match status" value="1"/>
</dbReference>
<evidence type="ECO:0000313" key="8">
    <source>
        <dbReference type="Proteomes" id="UP000320244"/>
    </source>
</evidence>
<dbReference type="CDD" id="cd16343">
    <property type="entry name" value="LMWPTP"/>
    <property type="match status" value="1"/>
</dbReference>
<dbReference type="EC" id="3.1.3.48" evidence="2"/>
<dbReference type="InterPro" id="IPR036196">
    <property type="entry name" value="Ptyr_pPase_sf"/>
</dbReference>
<dbReference type="PRINTS" id="PR00719">
    <property type="entry name" value="LMWPTPASE"/>
</dbReference>
<dbReference type="PANTHER" id="PTHR11717:SF7">
    <property type="entry name" value="LOW MOLECULAR WEIGHT PHOSPHOTYROSINE PROTEIN PHOSPHATASE"/>
    <property type="match status" value="1"/>
</dbReference>
<dbReference type="InterPro" id="IPR050438">
    <property type="entry name" value="LMW_PTPase"/>
</dbReference>
<feature type="active site" evidence="5">
    <location>
        <position position="22"/>
    </location>
</feature>
<name>A0A563E6H0_9MICO</name>
<keyword evidence="3" id="KW-0378">Hydrolase</keyword>
<evidence type="ECO:0000256" key="1">
    <source>
        <dbReference type="ARBA" id="ARBA00011063"/>
    </source>
</evidence>
<comment type="similarity">
    <text evidence="1">Belongs to the low molecular weight phosphotyrosine protein phosphatase family.</text>
</comment>
<dbReference type="EMBL" id="VCQV01000004">
    <property type="protein sequence ID" value="TWP37899.1"/>
    <property type="molecule type" value="Genomic_DNA"/>
</dbReference>
<evidence type="ECO:0000256" key="4">
    <source>
        <dbReference type="ARBA" id="ARBA00022912"/>
    </source>
</evidence>
<dbReference type="Proteomes" id="UP000320244">
    <property type="component" value="Unassembled WGS sequence"/>
</dbReference>
<dbReference type="RefSeq" id="WP_146315469.1">
    <property type="nucleotide sequence ID" value="NZ_VCQV01000004.1"/>
</dbReference>
<accession>A0A563E6H0</accession>
<protein>
    <recommendedName>
        <fullName evidence="2">protein-tyrosine-phosphatase</fullName>
        <ecNumber evidence="2">3.1.3.48</ecNumber>
    </recommendedName>
</protein>
<keyword evidence="4" id="KW-0904">Protein phosphatase</keyword>
<dbReference type="OrthoDB" id="9784339at2"/>
<organism evidence="7 8">
    <name type="scientific">Leekyejoonella antrihumi</name>
    <dbReference type="NCBI Taxonomy" id="1660198"/>
    <lineage>
        <taxon>Bacteria</taxon>
        <taxon>Bacillati</taxon>
        <taxon>Actinomycetota</taxon>
        <taxon>Actinomycetes</taxon>
        <taxon>Micrococcales</taxon>
        <taxon>Dermacoccaceae</taxon>
        <taxon>Leekyejoonella</taxon>
    </lineage>
</organism>
<evidence type="ECO:0000313" key="7">
    <source>
        <dbReference type="EMBL" id="TWP37899.1"/>
    </source>
</evidence>
<evidence type="ECO:0000256" key="2">
    <source>
        <dbReference type="ARBA" id="ARBA00013064"/>
    </source>
</evidence>
<dbReference type="SMART" id="SM00226">
    <property type="entry name" value="LMWPc"/>
    <property type="match status" value="1"/>
</dbReference>
<keyword evidence="8" id="KW-1185">Reference proteome</keyword>
<dbReference type="Gene3D" id="3.40.50.2300">
    <property type="match status" value="1"/>
</dbReference>
<sequence length="166" mass="18078">MDTPAADTAYRICFLCSGNICRSPMGEIVLRAMIEDAGLSDRVAVDSAGTGDWHVGDPADPRTLTVLERAGYDGSAHRAGQIDSTYLERRDLILAADNGHVHKLERLGSGPAKIALVRSFDDAAVRAGNTELDDPYFGEIDDFERCLQEVESACRGVVRMLQQRPI</sequence>
<gene>
    <name evidence="7" type="ORF">FGL98_04080</name>
</gene>
<reference evidence="7 8" key="2">
    <citation type="submission" date="2019-08" db="EMBL/GenBank/DDBJ databases">
        <title>Jejuicoccus antrihumi gen. nov., sp. nov., a new member of the family Dermacoccaceae isolated from a cave.</title>
        <authorList>
            <person name="Schumann P."/>
            <person name="Kim I.S."/>
        </authorList>
    </citation>
    <scope>NUCLEOTIDE SEQUENCE [LARGE SCALE GENOMIC DNA]</scope>
    <source>
        <strain evidence="7 8">C5-26</strain>
    </source>
</reference>
<dbReference type="GO" id="GO:0004725">
    <property type="term" value="F:protein tyrosine phosphatase activity"/>
    <property type="evidence" value="ECO:0007669"/>
    <property type="project" value="UniProtKB-EC"/>
</dbReference>
<dbReference type="AlphaFoldDB" id="A0A563E6H0"/>
<feature type="active site" description="Proton donor" evidence="5">
    <location>
        <position position="134"/>
    </location>
</feature>
<evidence type="ECO:0000256" key="3">
    <source>
        <dbReference type="ARBA" id="ARBA00022801"/>
    </source>
</evidence>
<dbReference type="SUPFAM" id="SSF52788">
    <property type="entry name" value="Phosphotyrosine protein phosphatases I"/>
    <property type="match status" value="1"/>
</dbReference>
<feature type="domain" description="Phosphotyrosine protein phosphatase I" evidence="6">
    <location>
        <begin position="10"/>
        <end position="160"/>
    </location>
</feature>
<dbReference type="InterPro" id="IPR017867">
    <property type="entry name" value="Tyr_phospatase_low_mol_wt"/>
</dbReference>
<reference evidence="7 8" key="1">
    <citation type="submission" date="2019-05" db="EMBL/GenBank/DDBJ databases">
        <authorList>
            <person name="Lee S.D."/>
        </authorList>
    </citation>
    <scope>NUCLEOTIDE SEQUENCE [LARGE SCALE GENOMIC DNA]</scope>
    <source>
        <strain evidence="7 8">C5-26</strain>
    </source>
</reference>
<dbReference type="InterPro" id="IPR023485">
    <property type="entry name" value="Ptyr_pPase"/>
</dbReference>